<dbReference type="Gene3D" id="1.10.630.10">
    <property type="entry name" value="Cytochrome P450"/>
    <property type="match status" value="2"/>
</dbReference>
<evidence type="ECO:0000256" key="11">
    <source>
        <dbReference type="SAM" id="Phobius"/>
    </source>
</evidence>
<comment type="cofactor">
    <cofactor evidence="1">
        <name>heme</name>
        <dbReference type="ChEBI" id="CHEBI:30413"/>
    </cofactor>
</comment>
<evidence type="ECO:0000256" key="1">
    <source>
        <dbReference type="ARBA" id="ARBA00001971"/>
    </source>
</evidence>
<evidence type="ECO:0000256" key="6">
    <source>
        <dbReference type="ARBA" id="ARBA00022824"/>
    </source>
</evidence>
<dbReference type="PANTHER" id="PTHR47955">
    <property type="entry name" value="CYTOCHROME P450 FAMILY 71 PROTEIN"/>
    <property type="match status" value="1"/>
</dbReference>
<name>A0AAD8H5K5_9APIA</name>
<keyword evidence="11" id="KW-0472">Membrane</keyword>
<comment type="subcellular location">
    <subcellularLocation>
        <location evidence="2">Microsome membrane</location>
        <topology evidence="2">Single-pass membrane protein</topology>
    </subcellularLocation>
</comment>
<keyword evidence="6" id="KW-0256">Endoplasmic reticulum</keyword>
<gene>
    <name evidence="12" type="ORF">POM88_044514</name>
</gene>
<keyword evidence="13" id="KW-1185">Reference proteome</keyword>
<keyword evidence="10" id="KW-0503">Monooxygenase</keyword>
<keyword evidence="11" id="KW-1133">Transmembrane helix</keyword>
<reference evidence="12" key="1">
    <citation type="submission" date="2023-02" db="EMBL/GenBank/DDBJ databases">
        <title>Genome of toxic invasive species Heracleum sosnowskyi carries increased number of genes despite the absence of recent whole-genome duplications.</title>
        <authorList>
            <person name="Schelkunov M."/>
            <person name="Shtratnikova V."/>
            <person name="Makarenko M."/>
            <person name="Klepikova A."/>
            <person name="Omelchenko D."/>
            <person name="Novikova G."/>
            <person name="Obukhova E."/>
            <person name="Bogdanov V."/>
            <person name="Penin A."/>
            <person name="Logacheva M."/>
        </authorList>
    </citation>
    <scope>NUCLEOTIDE SEQUENCE</scope>
    <source>
        <strain evidence="12">Hsosn_3</strain>
        <tissue evidence="12">Leaf</tissue>
    </source>
</reference>
<organism evidence="12 13">
    <name type="scientific">Heracleum sosnowskyi</name>
    <dbReference type="NCBI Taxonomy" id="360622"/>
    <lineage>
        <taxon>Eukaryota</taxon>
        <taxon>Viridiplantae</taxon>
        <taxon>Streptophyta</taxon>
        <taxon>Embryophyta</taxon>
        <taxon>Tracheophyta</taxon>
        <taxon>Spermatophyta</taxon>
        <taxon>Magnoliopsida</taxon>
        <taxon>eudicotyledons</taxon>
        <taxon>Gunneridae</taxon>
        <taxon>Pentapetalae</taxon>
        <taxon>asterids</taxon>
        <taxon>campanulids</taxon>
        <taxon>Apiales</taxon>
        <taxon>Apiaceae</taxon>
        <taxon>Apioideae</taxon>
        <taxon>apioid superclade</taxon>
        <taxon>Tordylieae</taxon>
        <taxon>Tordyliinae</taxon>
        <taxon>Heracleum</taxon>
    </lineage>
</organism>
<evidence type="ECO:0000256" key="7">
    <source>
        <dbReference type="ARBA" id="ARBA00022848"/>
    </source>
</evidence>
<accession>A0AAD8H5K5</accession>
<dbReference type="GO" id="GO:0005506">
    <property type="term" value="F:iron ion binding"/>
    <property type="evidence" value="ECO:0007669"/>
    <property type="project" value="InterPro"/>
</dbReference>
<keyword evidence="11" id="KW-0812">Transmembrane</keyword>
<dbReference type="GO" id="GO:0020037">
    <property type="term" value="F:heme binding"/>
    <property type="evidence" value="ECO:0007669"/>
    <property type="project" value="InterPro"/>
</dbReference>
<dbReference type="AlphaFoldDB" id="A0AAD8H5K5"/>
<evidence type="ECO:0000256" key="4">
    <source>
        <dbReference type="ARBA" id="ARBA00022617"/>
    </source>
</evidence>
<evidence type="ECO:0000256" key="5">
    <source>
        <dbReference type="ARBA" id="ARBA00022723"/>
    </source>
</evidence>
<evidence type="ECO:0000256" key="3">
    <source>
        <dbReference type="ARBA" id="ARBA00010617"/>
    </source>
</evidence>
<keyword evidence="9" id="KW-0408">Iron</keyword>
<dbReference type="InterPro" id="IPR001128">
    <property type="entry name" value="Cyt_P450"/>
</dbReference>
<dbReference type="InterPro" id="IPR002401">
    <property type="entry name" value="Cyt_P450_E_grp-I"/>
</dbReference>
<comment type="caution">
    <text evidence="12">The sequence shown here is derived from an EMBL/GenBank/DDBJ whole genome shotgun (WGS) entry which is preliminary data.</text>
</comment>
<evidence type="ECO:0000256" key="9">
    <source>
        <dbReference type="ARBA" id="ARBA00023004"/>
    </source>
</evidence>
<evidence type="ECO:0000256" key="10">
    <source>
        <dbReference type="ARBA" id="ARBA00023033"/>
    </source>
</evidence>
<keyword evidence="8" id="KW-0560">Oxidoreductase</keyword>
<dbReference type="Proteomes" id="UP001237642">
    <property type="component" value="Unassembled WGS sequence"/>
</dbReference>
<sequence>MSFSILLAFFVSFFIPLSIMLIKKKDEHRRLPPGPKKLPIIGNLHQLSQPMHLALRHLSNKHGPLMFLQLVNNVVLRVVFSNKGNYGEDKGKSGISEFSEIFHETLELQRMGNIAELFPWMGWYNKLNGVEARLEKNFRSLDKFYDMVILEHRERSQRSEYEDLVDVLLRVQNDPNQEIRLTNDNIKGVLTDMFIAGTDSTSTTLVTPVSDKT</sequence>
<comment type="similarity">
    <text evidence="3">Belongs to the cytochrome P450 family.</text>
</comment>
<dbReference type="Pfam" id="PF00067">
    <property type="entry name" value="p450"/>
    <property type="match status" value="1"/>
</dbReference>
<keyword evidence="4" id="KW-0349">Heme</keyword>
<dbReference type="PANTHER" id="PTHR47955:SF19">
    <property type="entry name" value="CYTOCHROME P450 71A9-LIKE ISOFORM X1"/>
    <property type="match status" value="1"/>
</dbReference>
<keyword evidence="7" id="KW-0492">Microsome</keyword>
<dbReference type="PRINTS" id="PR00463">
    <property type="entry name" value="EP450I"/>
</dbReference>
<evidence type="ECO:0000256" key="2">
    <source>
        <dbReference type="ARBA" id="ARBA00004111"/>
    </source>
</evidence>
<dbReference type="GO" id="GO:0004497">
    <property type="term" value="F:monooxygenase activity"/>
    <property type="evidence" value="ECO:0007669"/>
    <property type="project" value="UniProtKB-KW"/>
</dbReference>
<evidence type="ECO:0000256" key="8">
    <source>
        <dbReference type="ARBA" id="ARBA00023002"/>
    </source>
</evidence>
<keyword evidence="5" id="KW-0479">Metal-binding</keyword>
<evidence type="ECO:0000313" key="13">
    <source>
        <dbReference type="Proteomes" id="UP001237642"/>
    </source>
</evidence>
<feature type="transmembrane region" description="Helical" evidence="11">
    <location>
        <begin position="6"/>
        <end position="22"/>
    </location>
</feature>
<dbReference type="GO" id="GO:0009805">
    <property type="term" value="P:coumarin biosynthetic process"/>
    <property type="evidence" value="ECO:0007669"/>
    <property type="project" value="UniProtKB-ARBA"/>
</dbReference>
<dbReference type="InterPro" id="IPR036396">
    <property type="entry name" value="Cyt_P450_sf"/>
</dbReference>
<evidence type="ECO:0000313" key="12">
    <source>
        <dbReference type="EMBL" id="KAK1360040.1"/>
    </source>
</evidence>
<dbReference type="GO" id="GO:0016705">
    <property type="term" value="F:oxidoreductase activity, acting on paired donors, with incorporation or reduction of molecular oxygen"/>
    <property type="evidence" value="ECO:0007669"/>
    <property type="project" value="InterPro"/>
</dbReference>
<dbReference type="EMBL" id="JAUIZM010000010">
    <property type="protein sequence ID" value="KAK1360040.1"/>
    <property type="molecule type" value="Genomic_DNA"/>
</dbReference>
<proteinExistence type="inferred from homology"/>
<protein>
    <recommendedName>
        <fullName evidence="14">Cytochrome P450</fullName>
    </recommendedName>
</protein>
<evidence type="ECO:0008006" key="14">
    <source>
        <dbReference type="Google" id="ProtNLM"/>
    </source>
</evidence>
<dbReference type="SUPFAM" id="SSF48264">
    <property type="entry name" value="Cytochrome P450"/>
    <property type="match status" value="1"/>
</dbReference>
<reference evidence="12" key="2">
    <citation type="submission" date="2023-05" db="EMBL/GenBank/DDBJ databases">
        <authorList>
            <person name="Schelkunov M.I."/>
        </authorList>
    </citation>
    <scope>NUCLEOTIDE SEQUENCE</scope>
    <source>
        <strain evidence="12">Hsosn_3</strain>
        <tissue evidence="12">Leaf</tissue>
    </source>
</reference>